<evidence type="ECO:0000313" key="2">
    <source>
        <dbReference type="Proteomes" id="UP000499080"/>
    </source>
</evidence>
<dbReference type="Proteomes" id="UP000499080">
    <property type="component" value="Unassembled WGS sequence"/>
</dbReference>
<protein>
    <submittedName>
        <fullName evidence="1">Uncharacterized protein</fullName>
    </submittedName>
</protein>
<dbReference type="EMBL" id="BGPR01015461">
    <property type="protein sequence ID" value="GBN69333.1"/>
    <property type="molecule type" value="Genomic_DNA"/>
</dbReference>
<comment type="caution">
    <text evidence="1">The sequence shown here is derived from an EMBL/GenBank/DDBJ whole genome shotgun (WGS) entry which is preliminary data.</text>
</comment>
<accession>A0A4Y2R164</accession>
<evidence type="ECO:0000313" key="1">
    <source>
        <dbReference type="EMBL" id="GBN69333.1"/>
    </source>
</evidence>
<proteinExistence type="predicted"/>
<gene>
    <name evidence="1" type="ORF">AVEN_36037_1</name>
</gene>
<dbReference type="AlphaFoldDB" id="A0A4Y2R164"/>
<sequence>MDSNIPPRVGRAWRPLRRVVHFGPWCINRRVSQPLGWSAEGGQASGQLLDLCVNPLTPKPAVTVHATSILEGRISACSCSESGEKAVGRVVIKGPLGIDIRDERPSIHIFHHR</sequence>
<keyword evidence="2" id="KW-1185">Reference proteome</keyword>
<name>A0A4Y2R164_ARAVE</name>
<organism evidence="1 2">
    <name type="scientific">Araneus ventricosus</name>
    <name type="common">Orbweaver spider</name>
    <name type="synonym">Epeira ventricosa</name>
    <dbReference type="NCBI Taxonomy" id="182803"/>
    <lineage>
        <taxon>Eukaryota</taxon>
        <taxon>Metazoa</taxon>
        <taxon>Ecdysozoa</taxon>
        <taxon>Arthropoda</taxon>
        <taxon>Chelicerata</taxon>
        <taxon>Arachnida</taxon>
        <taxon>Araneae</taxon>
        <taxon>Araneomorphae</taxon>
        <taxon>Entelegynae</taxon>
        <taxon>Araneoidea</taxon>
        <taxon>Araneidae</taxon>
        <taxon>Araneus</taxon>
    </lineage>
</organism>
<reference evidence="1 2" key="1">
    <citation type="journal article" date="2019" name="Sci. Rep.">
        <title>Orb-weaving spider Araneus ventricosus genome elucidates the spidroin gene catalogue.</title>
        <authorList>
            <person name="Kono N."/>
            <person name="Nakamura H."/>
            <person name="Ohtoshi R."/>
            <person name="Moran D.A.P."/>
            <person name="Shinohara A."/>
            <person name="Yoshida Y."/>
            <person name="Fujiwara M."/>
            <person name="Mori M."/>
            <person name="Tomita M."/>
            <person name="Arakawa K."/>
        </authorList>
    </citation>
    <scope>NUCLEOTIDE SEQUENCE [LARGE SCALE GENOMIC DNA]</scope>
</reference>